<dbReference type="GO" id="GO:0004806">
    <property type="term" value="F:triacylglycerol lipase activity"/>
    <property type="evidence" value="ECO:0007669"/>
    <property type="project" value="TreeGrafter"/>
</dbReference>
<dbReference type="Gene3D" id="3.40.50.1820">
    <property type="entry name" value="alpha/beta hydrolase"/>
    <property type="match status" value="1"/>
</dbReference>
<accession>A0A381T8D6</accession>
<dbReference type="SUPFAM" id="SSF53474">
    <property type="entry name" value="alpha/beta-Hydrolases"/>
    <property type="match status" value="1"/>
</dbReference>
<dbReference type="InterPro" id="IPR000073">
    <property type="entry name" value="AB_hydrolase_1"/>
</dbReference>
<proteinExistence type="predicted"/>
<gene>
    <name evidence="2" type="ORF">METZ01_LOCUS64645</name>
</gene>
<sequence>VPTATLTTGIDCCYEQHGDPADPTIVLVHGLGSQLLAWPPGFCDLLVDEGFHVVRFDNRDSGLSTCLPDGTAYTLSDMAADAVALLDHLGTADAHFVGMSLGGMIVQTVAAEHPDRCRSMVSMASNTGNRDFGRPSGEVIEAMMAEAPDDPSARTEKEVVDNRLWCSTAWYDEGYIRALYAAYTERALQPRGAFERLWGAVVASGNRDAQLATITVSSRVVHGSADTLIPVGGGEHTAEMIPGADFVVVEGWGHDLPPGSWPHLAAAITEHALRADVAHVN</sequence>
<evidence type="ECO:0000313" key="2">
    <source>
        <dbReference type="EMBL" id="SVA11791.1"/>
    </source>
</evidence>
<feature type="non-terminal residue" evidence="2">
    <location>
        <position position="1"/>
    </location>
</feature>
<organism evidence="2">
    <name type="scientific">marine metagenome</name>
    <dbReference type="NCBI Taxonomy" id="408172"/>
    <lineage>
        <taxon>unclassified sequences</taxon>
        <taxon>metagenomes</taxon>
        <taxon>ecological metagenomes</taxon>
    </lineage>
</organism>
<reference evidence="2" key="1">
    <citation type="submission" date="2018-05" db="EMBL/GenBank/DDBJ databases">
        <authorList>
            <person name="Lanie J.A."/>
            <person name="Ng W.-L."/>
            <person name="Kazmierczak K.M."/>
            <person name="Andrzejewski T.M."/>
            <person name="Davidsen T.M."/>
            <person name="Wayne K.J."/>
            <person name="Tettelin H."/>
            <person name="Glass J.I."/>
            <person name="Rusch D."/>
            <person name="Podicherti R."/>
            <person name="Tsui H.-C.T."/>
            <person name="Winkler M.E."/>
        </authorList>
    </citation>
    <scope>NUCLEOTIDE SEQUENCE</scope>
</reference>
<dbReference type="PANTHER" id="PTHR43433">
    <property type="entry name" value="HYDROLASE, ALPHA/BETA FOLD FAMILY PROTEIN"/>
    <property type="match status" value="1"/>
</dbReference>
<dbReference type="AlphaFoldDB" id="A0A381T8D6"/>
<dbReference type="EMBL" id="UINC01004101">
    <property type="protein sequence ID" value="SVA11791.1"/>
    <property type="molecule type" value="Genomic_DNA"/>
</dbReference>
<protein>
    <recommendedName>
        <fullName evidence="1">AB hydrolase-1 domain-containing protein</fullName>
    </recommendedName>
</protein>
<dbReference type="PANTHER" id="PTHR43433:SF5">
    <property type="entry name" value="AB HYDROLASE-1 DOMAIN-CONTAINING PROTEIN"/>
    <property type="match status" value="1"/>
</dbReference>
<evidence type="ECO:0000259" key="1">
    <source>
        <dbReference type="Pfam" id="PF00561"/>
    </source>
</evidence>
<dbReference type="Pfam" id="PF00561">
    <property type="entry name" value="Abhydrolase_1"/>
    <property type="match status" value="1"/>
</dbReference>
<dbReference type="InterPro" id="IPR050471">
    <property type="entry name" value="AB_hydrolase"/>
</dbReference>
<dbReference type="InterPro" id="IPR029058">
    <property type="entry name" value="AB_hydrolase_fold"/>
</dbReference>
<dbReference type="PRINTS" id="PR00111">
    <property type="entry name" value="ABHYDROLASE"/>
</dbReference>
<feature type="domain" description="AB hydrolase-1" evidence="1">
    <location>
        <begin position="23"/>
        <end position="255"/>
    </location>
</feature>
<name>A0A381T8D6_9ZZZZ</name>
<dbReference type="GO" id="GO:0046503">
    <property type="term" value="P:glycerolipid catabolic process"/>
    <property type="evidence" value="ECO:0007669"/>
    <property type="project" value="TreeGrafter"/>
</dbReference>